<gene>
    <name evidence="1" type="ORF">EVAR_24789_1</name>
</gene>
<reference evidence="1 2" key="1">
    <citation type="journal article" date="2019" name="Commun. Biol.">
        <title>The bagworm genome reveals a unique fibroin gene that provides high tensile strength.</title>
        <authorList>
            <person name="Kono N."/>
            <person name="Nakamura H."/>
            <person name="Ohtoshi R."/>
            <person name="Tomita M."/>
            <person name="Numata K."/>
            <person name="Arakawa K."/>
        </authorList>
    </citation>
    <scope>NUCLEOTIDE SEQUENCE [LARGE SCALE GENOMIC DNA]</scope>
</reference>
<proteinExistence type="predicted"/>
<dbReference type="Proteomes" id="UP000299102">
    <property type="component" value="Unassembled WGS sequence"/>
</dbReference>
<dbReference type="OrthoDB" id="6434680at2759"/>
<dbReference type="AlphaFoldDB" id="A0A4C1W032"/>
<organism evidence="1 2">
    <name type="scientific">Eumeta variegata</name>
    <name type="common">Bagworm moth</name>
    <name type="synonym">Eumeta japonica</name>
    <dbReference type="NCBI Taxonomy" id="151549"/>
    <lineage>
        <taxon>Eukaryota</taxon>
        <taxon>Metazoa</taxon>
        <taxon>Ecdysozoa</taxon>
        <taxon>Arthropoda</taxon>
        <taxon>Hexapoda</taxon>
        <taxon>Insecta</taxon>
        <taxon>Pterygota</taxon>
        <taxon>Neoptera</taxon>
        <taxon>Endopterygota</taxon>
        <taxon>Lepidoptera</taxon>
        <taxon>Glossata</taxon>
        <taxon>Ditrysia</taxon>
        <taxon>Tineoidea</taxon>
        <taxon>Psychidae</taxon>
        <taxon>Oiketicinae</taxon>
        <taxon>Eumeta</taxon>
    </lineage>
</organism>
<comment type="caution">
    <text evidence="1">The sequence shown here is derived from an EMBL/GenBank/DDBJ whole genome shotgun (WGS) entry which is preliminary data.</text>
</comment>
<dbReference type="EMBL" id="BGZK01000460">
    <property type="protein sequence ID" value="GBP44876.1"/>
    <property type="molecule type" value="Genomic_DNA"/>
</dbReference>
<accession>A0A4C1W032</accession>
<evidence type="ECO:0000313" key="1">
    <source>
        <dbReference type="EMBL" id="GBP44876.1"/>
    </source>
</evidence>
<keyword evidence="2" id="KW-1185">Reference proteome</keyword>
<name>A0A4C1W032_EUMVA</name>
<sequence>MGFRCLKGRHMQVSCRGKPCKTCQGEHHRLLRQERTTREGHERSAQMTAVVTEHAATSVNNVNVMHPYLKIVPFELYGPKGWQIESKRRDVAKRYVSQVSVATK</sequence>
<evidence type="ECO:0000313" key="2">
    <source>
        <dbReference type="Proteomes" id="UP000299102"/>
    </source>
</evidence>
<protein>
    <submittedName>
        <fullName evidence="1">Uncharacterized protein</fullName>
    </submittedName>
</protein>